<dbReference type="GO" id="GO:0015562">
    <property type="term" value="F:efflux transmembrane transporter activity"/>
    <property type="evidence" value="ECO:0007669"/>
    <property type="project" value="TreeGrafter"/>
</dbReference>
<feature type="coiled-coil region" evidence="2">
    <location>
        <begin position="67"/>
        <end position="148"/>
    </location>
</feature>
<accession>A0A4P7XL12</accession>
<sequence>MGALAQDRPDVRVEQVSKTDIISEVLLNGTANPMRSSGLSTAVAGLLDQVSVEPGSYVVAGDLLMRLDDEQAALELEQAEAAVEESRVALEEARRRVSEARSVGAGRNIAATEVSTRESAAASAEATLERLEAERRRQEVILQRHRIEAPFDGVVSQRLSDLGEWVTPGDELLRLVDTRNLRLDFEVPQDHYPRIDDRSTLRVKHQGERLEATINTLVPVTDSAARTFLLRALPPPDMAVLPGMAVQATLRMTTGEQGLTVPRDAVNRYPEGRVTVWLAEPTDESGVFTVTEKRIELGAAFEGRIEVTDGLEGNERVVTRGNESLSEGVEVTLAGDIGGES</sequence>
<evidence type="ECO:0000259" key="3">
    <source>
        <dbReference type="Pfam" id="PF25967"/>
    </source>
</evidence>
<dbReference type="GO" id="GO:1990281">
    <property type="term" value="C:efflux pump complex"/>
    <property type="evidence" value="ECO:0007669"/>
    <property type="project" value="TreeGrafter"/>
</dbReference>
<dbReference type="InterPro" id="IPR006143">
    <property type="entry name" value="RND_pump_MFP"/>
</dbReference>
<dbReference type="OrthoDB" id="9806939at2"/>
<keyword evidence="2" id="KW-0175">Coiled coil</keyword>
<dbReference type="Gene3D" id="2.40.50.100">
    <property type="match status" value="1"/>
</dbReference>
<dbReference type="Pfam" id="PF25973">
    <property type="entry name" value="BSH_CzcB"/>
    <property type="match status" value="1"/>
</dbReference>
<dbReference type="InterPro" id="IPR058627">
    <property type="entry name" value="MdtA-like_C"/>
</dbReference>
<dbReference type="InterPro" id="IPR058647">
    <property type="entry name" value="BSH_CzcB-like"/>
</dbReference>
<dbReference type="Proteomes" id="UP000298049">
    <property type="component" value="Chromosome"/>
</dbReference>
<comment type="similarity">
    <text evidence="1">Belongs to the membrane fusion protein (MFP) (TC 8.A.1) family.</text>
</comment>
<evidence type="ECO:0000256" key="1">
    <source>
        <dbReference type="ARBA" id="ARBA00009477"/>
    </source>
</evidence>
<feature type="domain" description="Multidrug resistance protein MdtA-like C-terminal permuted SH3" evidence="3">
    <location>
        <begin position="259"/>
        <end position="321"/>
    </location>
</feature>
<name>A0A4P7XL12_9ALTE</name>
<dbReference type="Pfam" id="PF25967">
    <property type="entry name" value="RND-MFP_C"/>
    <property type="match status" value="1"/>
</dbReference>
<reference evidence="5 6" key="1">
    <citation type="submission" date="2018-07" db="EMBL/GenBank/DDBJ databases">
        <title>Marsedoiliclastica nanhaica gen. nov. sp. nov., a novel marine hydrocarbonoclastic bacterium isolated from an in-situ enriched hydrocarbon-degrading consortium in deep-sea sediment.</title>
        <authorList>
            <person name="Dong C."/>
            <person name="Ma T."/>
            <person name="Liu R."/>
            <person name="Shao Z."/>
        </authorList>
    </citation>
    <scope>NUCLEOTIDE SEQUENCE [LARGE SCALE GENOMIC DNA]</scope>
    <source>
        <strain evidence="6">soil36-7</strain>
    </source>
</reference>
<evidence type="ECO:0000313" key="6">
    <source>
        <dbReference type="Proteomes" id="UP000298049"/>
    </source>
</evidence>
<dbReference type="PANTHER" id="PTHR30469">
    <property type="entry name" value="MULTIDRUG RESISTANCE PROTEIN MDTA"/>
    <property type="match status" value="1"/>
</dbReference>
<dbReference type="KEGG" id="hmi:soil367_02010"/>
<evidence type="ECO:0000256" key="2">
    <source>
        <dbReference type="SAM" id="Coils"/>
    </source>
</evidence>
<gene>
    <name evidence="5" type="ORF">soil367_02010</name>
</gene>
<dbReference type="PANTHER" id="PTHR30469:SF15">
    <property type="entry name" value="HLYD FAMILY OF SECRETION PROTEINS"/>
    <property type="match status" value="1"/>
</dbReference>
<dbReference type="AlphaFoldDB" id="A0A4P7XL12"/>
<organism evidence="5 6">
    <name type="scientific">Hydrocarboniclastica marina</name>
    <dbReference type="NCBI Taxonomy" id="2259620"/>
    <lineage>
        <taxon>Bacteria</taxon>
        <taxon>Pseudomonadati</taxon>
        <taxon>Pseudomonadota</taxon>
        <taxon>Gammaproteobacteria</taxon>
        <taxon>Alteromonadales</taxon>
        <taxon>Alteromonadaceae</taxon>
        <taxon>Hydrocarboniclastica</taxon>
    </lineage>
</organism>
<keyword evidence="6" id="KW-1185">Reference proteome</keyword>
<proteinExistence type="inferred from homology"/>
<dbReference type="SUPFAM" id="SSF111369">
    <property type="entry name" value="HlyD-like secretion proteins"/>
    <property type="match status" value="1"/>
</dbReference>
<feature type="domain" description="CzcB-like barrel-sandwich hybrid" evidence="4">
    <location>
        <begin position="40"/>
        <end position="177"/>
    </location>
</feature>
<dbReference type="EMBL" id="CP031093">
    <property type="protein sequence ID" value="QCF27768.1"/>
    <property type="molecule type" value="Genomic_DNA"/>
</dbReference>
<dbReference type="Gene3D" id="1.10.287.470">
    <property type="entry name" value="Helix hairpin bin"/>
    <property type="match status" value="1"/>
</dbReference>
<dbReference type="NCBIfam" id="TIGR01730">
    <property type="entry name" value="RND_mfp"/>
    <property type="match status" value="1"/>
</dbReference>
<evidence type="ECO:0000313" key="5">
    <source>
        <dbReference type="EMBL" id="QCF27768.1"/>
    </source>
</evidence>
<dbReference type="Gene3D" id="2.40.420.20">
    <property type="match status" value="1"/>
</dbReference>
<dbReference type="Gene3D" id="2.40.30.170">
    <property type="match status" value="1"/>
</dbReference>
<protein>
    <submittedName>
        <fullName evidence="5">Efflux RND transporter periplasmic adaptor subunit</fullName>
    </submittedName>
</protein>
<evidence type="ECO:0000259" key="4">
    <source>
        <dbReference type="Pfam" id="PF25973"/>
    </source>
</evidence>